<dbReference type="GO" id="GO:0016491">
    <property type="term" value="F:oxidoreductase activity"/>
    <property type="evidence" value="ECO:0007669"/>
    <property type="project" value="UniProtKB-KW"/>
</dbReference>
<proteinExistence type="predicted"/>
<dbReference type="PANTHER" id="PTHR35870:SF1">
    <property type="entry name" value="PROTEIN, PUTATIVE (AFU_ORTHOLOGUE AFUA_5G03330)-RELATED"/>
    <property type="match status" value="1"/>
</dbReference>
<gene>
    <name evidence="2" type="ORF">OEA41_003533</name>
</gene>
<evidence type="ECO:0000313" key="2">
    <source>
        <dbReference type="EMBL" id="KAK3171449.1"/>
    </source>
</evidence>
<dbReference type="AlphaFoldDB" id="A0AAD9Z4G4"/>
<dbReference type="Pfam" id="PF14027">
    <property type="entry name" value="Questin_oxidase"/>
    <property type="match status" value="1"/>
</dbReference>
<accession>A0AAD9Z4G4</accession>
<dbReference type="InterPro" id="IPR025337">
    <property type="entry name" value="Questin_oxidase-like"/>
</dbReference>
<keyword evidence="3" id="KW-1185">Reference proteome</keyword>
<dbReference type="Proteomes" id="UP001276659">
    <property type="component" value="Unassembled WGS sequence"/>
</dbReference>
<organism evidence="2 3">
    <name type="scientific">Lepraria neglecta</name>
    <dbReference type="NCBI Taxonomy" id="209136"/>
    <lineage>
        <taxon>Eukaryota</taxon>
        <taxon>Fungi</taxon>
        <taxon>Dikarya</taxon>
        <taxon>Ascomycota</taxon>
        <taxon>Pezizomycotina</taxon>
        <taxon>Lecanoromycetes</taxon>
        <taxon>OSLEUM clade</taxon>
        <taxon>Lecanoromycetidae</taxon>
        <taxon>Lecanorales</taxon>
        <taxon>Lecanorineae</taxon>
        <taxon>Stereocaulaceae</taxon>
        <taxon>Lepraria</taxon>
    </lineage>
</organism>
<comment type="caution">
    <text evidence="2">The sequence shown here is derived from an EMBL/GenBank/DDBJ whole genome shotgun (WGS) entry which is preliminary data.</text>
</comment>
<sequence length="623" mass="69852">MPASQVELSTDNSGVFHVPNVTSESAAKASKVLQENHEKHHIFFNASGFHNHIAHHILTLYALGASPDVIQKQYDDRKAAQRPPQPVDDAVLKDLHDYEKFHDYLGNERYYHDYLVFFEGEIDKKGYEAVINEFVLQDDERANDMFVRMHAGFLHPMIHLGFGVEFKQPAIIAEGLAQAAVHDSWIGPFMLGAEKAGEKTGKGKNMVDLLDEIRADKKLSEAAHWDDGNKIRDGIMVRAPDEAIKYASQWKVGTHELVEKNAEMTNAVGKYDFYYMHCLNCSIFYDGLLEQLWISDENKARLLEWKGRLDLCMYASRRSPEPLIDEIVNYKPTRPADSWDNIFDRVRNHPDDGHASKLVRALAHGEKLCKGHDNDQRFRIKDGMWLQLGHMVSRTVPVHNSEAANPSMQVSRIGNLSAGDKIPLTMNLFGRLPLAILLQICALTLAAPPVIPVNFTSELSSPANLTVSNATTMQATRNASLSGKEDSILLIESSNIRRLPPDPYQVHVIGTKTSIIFSKYGQKLIPKTVLDLCFEAQNQIVDALVANHGDGPMPWRLSPSWWSANTQVKISAGKVMSWSMLAHAFKGIVQFMDTYGYMAVQFDVLDDDSGIVGRGSITYTRTP</sequence>
<evidence type="ECO:0000313" key="3">
    <source>
        <dbReference type="Proteomes" id="UP001276659"/>
    </source>
</evidence>
<evidence type="ECO:0000256" key="1">
    <source>
        <dbReference type="ARBA" id="ARBA00023002"/>
    </source>
</evidence>
<keyword evidence="1" id="KW-0560">Oxidoreductase</keyword>
<dbReference type="EMBL" id="JASNWA010000008">
    <property type="protein sequence ID" value="KAK3171449.1"/>
    <property type="molecule type" value="Genomic_DNA"/>
</dbReference>
<protein>
    <submittedName>
        <fullName evidence="2">Uncharacterized protein</fullName>
    </submittedName>
</protein>
<reference evidence="2" key="1">
    <citation type="submission" date="2022-11" db="EMBL/GenBank/DDBJ databases">
        <title>Chromosomal genome sequence assembly and mating type (MAT) locus characterization of the leprose asexual lichenized fungus Lepraria neglecta (Nyl.) Erichsen.</title>
        <authorList>
            <person name="Allen J.L."/>
            <person name="Pfeffer B."/>
        </authorList>
    </citation>
    <scope>NUCLEOTIDE SEQUENCE</scope>
    <source>
        <strain evidence="2">Allen 5258</strain>
    </source>
</reference>
<name>A0AAD9Z4G4_9LECA</name>
<dbReference type="PANTHER" id="PTHR35870">
    <property type="entry name" value="PROTEIN, PUTATIVE (AFU_ORTHOLOGUE AFUA_5G03330)-RELATED"/>
    <property type="match status" value="1"/>
</dbReference>